<comment type="subunit">
    <text evidence="9">Monomer.</text>
</comment>
<keyword evidence="4 9" id="KW-0547">Nucleotide-binding</keyword>
<dbReference type="GO" id="GO:0004814">
    <property type="term" value="F:arginine-tRNA ligase activity"/>
    <property type="evidence" value="ECO:0007669"/>
    <property type="project" value="UniProtKB-EC"/>
</dbReference>
<dbReference type="Gene3D" id="3.40.50.620">
    <property type="entry name" value="HUPs"/>
    <property type="match status" value="1"/>
</dbReference>
<keyword evidence="6 9" id="KW-0648">Protein biosynthesis</keyword>
<dbReference type="InterPro" id="IPR001278">
    <property type="entry name" value="Arg-tRNA-ligase"/>
</dbReference>
<dbReference type="PANTHER" id="PTHR11956:SF5">
    <property type="entry name" value="ARGININE--TRNA LIGASE, CYTOPLASMIC"/>
    <property type="match status" value="1"/>
</dbReference>
<dbReference type="InterPro" id="IPR001412">
    <property type="entry name" value="aa-tRNA-synth_I_CS"/>
</dbReference>
<dbReference type="EMBL" id="JAVRIB010000001">
    <property type="protein sequence ID" value="MDT0633475.1"/>
    <property type="molecule type" value="Genomic_DNA"/>
</dbReference>
<dbReference type="PRINTS" id="PR01038">
    <property type="entry name" value="TRNASYNTHARG"/>
</dbReference>
<evidence type="ECO:0000256" key="4">
    <source>
        <dbReference type="ARBA" id="ARBA00022741"/>
    </source>
</evidence>
<evidence type="ECO:0000256" key="7">
    <source>
        <dbReference type="ARBA" id="ARBA00023146"/>
    </source>
</evidence>
<evidence type="ECO:0000259" key="12">
    <source>
        <dbReference type="SMART" id="SM01016"/>
    </source>
</evidence>
<dbReference type="SMART" id="SM01016">
    <property type="entry name" value="Arg_tRNA_synt_N"/>
    <property type="match status" value="1"/>
</dbReference>
<evidence type="ECO:0000256" key="6">
    <source>
        <dbReference type="ARBA" id="ARBA00022917"/>
    </source>
</evidence>
<dbReference type="SMART" id="SM00836">
    <property type="entry name" value="DALR_1"/>
    <property type="match status" value="1"/>
</dbReference>
<dbReference type="InterPro" id="IPR008909">
    <property type="entry name" value="DALR_anticod-bd"/>
</dbReference>
<evidence type="ECO:0000256" key="2">
    <source>
        <dbReference type="ARBA" id="ARBA00022490"/>
    </source>
</evidence>
<feature type="short sequence motif" description="'HIGH' region" evidence="9">
    <location>
        <begin position="124"/>
        <end position="134"/>
    </location>
</feature>
<dbReference type="InterPro" id="IPR036695">
    <property type="entry name" value="Arg-tRNA-synth_N_sf"/>
</dbReference>
<reference evidence="13 14" key="1">
    <citation type="submission" date="2023-09" db="EMBL/GenBank/DDBJ databases">
        <authorList>
            <person name="Rey-Velasco X."/>
        </authorList>
    </citation>
    <scope>NUCLEOTIDE SEQUENCE [LARGE SCALE GENOMIC DNA]</scope>
    <source>
        <strain evidence="13 14">W335</strain>
    </source>
</reference>
<evidence type="ECO:0000256" key="10">
    <source>
        <dbReference type="RuleBase" id="RU363038"/>
    </source>
</evidence>
<accession>A0ABU3BW16</accession>
<organism evidence="13 14">
    <name type="scientific">Spectribacter hydrogenoxidans</name>
    <dbReference type="NCBI Taxonomy" id="3075608"/>
    <lineage>
        <taxon>Bacteria</taxon>
        <taxon>Pseudomonadati</taxon>
        <taxon>Pseudomonadota</taxon>
        <taxon>Gammaproteobacteria</taxon>
        <taxon>Salinisphaerales</taxon>
        <taxon>Salinisphaeraceae</taxon>
        <taxon>Spectribacter</taxon>
    </lineage>
</organism>
<dbReference type="InterPro" id="IPR035684">
    <property type="entry name" value="ArgRS_core"/>
</dbReference>
<dbReference type="SUPFAM" id="SSF47323">
    <property type="entry name" value="Anticodon-binding domain of a subclass of class I aminoacyl-tRNA synthetases"/>
    <property type="match status" value="1"/>
</dbReference>
<dbReference type="InterPro" id="IPR009080">
    <property type="entry name" value="tRNAsynth_Ia_anticodon-bd"/>
</dbReference>
<name>A0ABU3BW16_9GAMM</name>
<keyword evidence="3 9" id="KW-0436">Ligase</keyword>
<comment type="subcellular location">
    <subcellularLocation>
        <location evidence="9">Cytoplasm</location>
    </subcellularLocation>
</comment>
<keyword evidence="14" id="KW-1185">Reference proteome</keyword>
<evidence type="ECO:0000259" key="11">
    <source>
        <dbReference type="SMART" id="SM00836"/>
    </source>
</evidence>
<comment type="catalytic activity">
    <reaction evidence="8 9">
        <text>tRNA(Arg) + L-arginine + ATP = L-arginyl-tRNA(Arg) + AMP + diphosphate</text>
        <dbReference type="Rhea" id="RHEA:20301"/>
        <dbReference type="Rhea" id="RHEA-COMP:9658"/>
        <dbReference type="Rhea" id="RHEA-COMP:9673"/>
        <dbReference type="ChEBI" id="CHEBI:30616"/>
        <dbReference type="ChEBI" id="CHEBI:32682"/>
        <dbReference type="ChEBI" id="CHEBI:33019"/>
        <dbReference type="ChEBI" id="CHEBI:78442"/>
        <dbReference type="ChEBI" id="CHEBI:78513"/>
        <dbReference type="ChEBI" id="CHEBI:456215"/>
        <dbReference type="EC" id="6.1.1.19"/>
    </reaction>
</comment>
<sequence>MKTLIQQMLAEAAARALPDVTTPDAPHVERTRDPAHGDFASNLAMTLAKPARRAPRQIAEAIVAALPASDRIAGVEIAGPGFINFRLAPAAFRQVVPDILTAGADYGRSRSGAGSRVMVEFVSANPTGPLHVGHGRGAAYGDCVARLLTAVGFDVHREYYVNDAGRQMDILAMSLWCRYLQYRGEELPFPAGAYQGDYVQTAAEQLAAEQGDAFRHAVGEVLADLPPDVDAGGDRDAYLDAIITRARELVGEDGFRQLLAVILDEQLADIADDLAAFGVSFDRWFSERSLVDDGAVASALERLRVAGHTYDEEGATWFASSRFGDEKDRVLVRASGTHTYFAADIAYHLNKLDRGFDRLVDIWGADHHGYVPRVQAAVQALTGEADRLAVQLVQFAILYRGAEKLPMSTRAGQYVTLRELRDEVGVDATRYFYVMRSNEQHLDFDLELAKSQSNDNPVYYIQYAHARVCSVMRQLADRGEQFEPDTADLARLEADHEQRLLTELSRFPEVVEAAALGYAPHTLAHFLREVADAFHSYYNAHPFLVEDAALRNARLALVQATRQVLANGLALLGVNSPEVM</sequence>
<dbReference type="SUPFAM" id="SSF52374">
    <property type="entry name" value="Nucleotidylyl transferase"/>
    <property type="match status" value="1"/>
</dbReference>
<dbReference type="PROSITE" id="PS00178">
    <property type="entry name" value="AA_TRNA_LIGASE_I"/>
    <property type="match status" value="1"/>
</dbReference>
<dbReference type="CDD" id="cd00671">
    <property type="entry name" value="ArgRS_core"/>
    <property type="match status" value="1"/>
</dbReference>
<evidence type="ECO:0000313" key="14">
    <source>
        <dbReference type="Proteomes" id="UP001251857"/>
    </source>
</evidence>
<dbReference type="RefSeq" id="WP_311651184.1">
    <property type="nucleotide sequence ID" value="NZ_JAVRIB010000001.1"/>
</dbReference>
<comment type="similarity">
    <text evidence="1 9 10">Belongs to the class-I aminoacyl-tRNA synthetase family.</text>
</comment>
<dbReference type="Pfam" id="PF05746">
    <property type="entry name" value="DALR_1"/>
    <property type="match status" value="1"/>
</dbReference>
<comment type="caution">
    <text evidence="13">The sequence shown here is derived from an EMBL/GenBank/DDBJ whole genome shotgun (WGS) entry which is preliminary data.</text>
</comment>
<feature type="domain" description="DALR anticodon binding" evidence="11">
    <location>
        <begin position="461"/>
        <end position="580"/>
    </location>
</feature>
<evidence type="ECO:0000256" key="1">
    <source>
        <dbReference type="ARBA" id="ARBA00005594"/>
    </source>
</evidence>
<dbReference type="EC" id="6.1.1.19" evidence="9"/>
<dbReference type="PANTHER" id="PTHR11956">
    <property type="entry name" value="ARGINYL-TRNA SYNTHETASE"/>
    <property type="match status" value="1"/>
</dbReference>
<keyword evidence="7 9" id="KW-0030">Aminoacyl-tRNA synthetase</keyword>
<feature type="domain" description="Arginyl tRNA synthetase N-terminal" evidence="12">
    <location>
        <begin position="3"/>
        <end position="87"/>
    </location>
</feature>
<dbReference type="NCBIfam" id="TIGR00456">
    <property type="entry name" value="argS"/>
    <property type="match status" value="1"/>
</dbReference>
<dbReference type="Gene3D" id="1.10.730.10">
    <property type="entry name" value="Isoleucyl-tRNA Synthetase, Domain 1"/>
    <property type="match status" value="1"/>
</dbReference>
<evidence type="ECO:0000256" key="8">
    <source>
        <dbReference type="ARBA" id="ARBA00049339"/>
    </source>
</evidence>
<dbReference type="HAMAP" id="MF_00123">
    <property type="entry name" value="Arg_tRNA_synth"/>
    <property type="match status" value="1"/>
</dbReference>
<evidence type="ECO:0000313" key="13">
    <source>
        <dbReference type="EMBL" id="MDT0633475.1"/>
    </source>
</evidence>
<dbReference type="InterPro" id="IPR014729">
    <property type="entry name" value="Rossmann-like_a/b/a_fold"/>
</dbReference>
<gene>
    <name evidence="9 13" type="primary">argS</name>
    <name evidence="13" type="ORF">RM532_00745</name>
</gene>
<dbReference type="Pfam" id="PF00750">
    <property type="entry name" value="tRNA-synt_1d"/>
    <property type="match status" value="2"/>
</dbReference>
<evidence type="ECO:0000256" key="9">
    <source>
        <dbReference type="HAMAP-Rule" id="MF_00123"/>
    </source>
</evidence>
<keyword evidence="5 9" id="KW-0067">ATP-binding</keyword>
<dbReference type="CDD" id="cd07956">
    <property type="entry name" value="Anticodon_Ia_Arg"/>
    <property type="match status" value="1"/>
</dbReference>
<dbReference type="Gene3D" id="3.30.1360.70">
    <property type="entry name" value="Arginyl tRNA synthetase N-terminal domain"/>
    <property type="match status" value="1"/>
</dbReference>
<dbReference type="Pfam" id="PF03485">
    <property type="entry name" value="Arg_tRNA_synt_N"/>
    <property type="match status" value="1"/>
</dbReference>
<protein>
    <recommendedName>
        <fullName evidence="9">Arginine--tRNA ligase</fullName>
        <ecNumber evidence="9">6.1.1.19</ecNumber>
    </recommendedName>
    <alternativeName>
        <fullName evidence="9">Arginyl-tRNA synthetase</fullName>
        <shortName evidence="9">ArgRS</shortName>
    </alternativeName>
</protein>
<dbReference type="InterPro" id="IPR005148">
    <property type="entry name" value="Arg-tRNA-synth_N"/>
</dbReference>
<dbReference type="SUPFAM" id="SSF55190">
    <property type="entry name" value="Arginyl-tRNA synthetase (ArgRS), N-terminal 'additional' domain"/>
    <property type="match status" value="1"/>
</dbReference>
<dbReference type="Proteomes" id="UP001251857">
    <property type="component" value="Unassembled WGS sequence"/>
</dbReference>
<evidence type="ECO:0000256" key="5">
    <source>
        <dbReference type="ARBA" id="ARBA00022840"/>
    </source>
</evidence>
<proteinExistence type="inferred from homology"/>
<evidence type="ECO:0000256" key="3">
    <source>
        <dbReference type="ARBA" id="ARBA00022598"/>
    </source>
</evidence>
<keyword evidence="2 9" id="KW-0963">Cytoplasm</keyword>